<gene>
    <name evidence="2" type="ORF">AUP44_17490</name>
</gene>
<reference evidence="2 3" key="1">
    <citation type="submission" date="2015-12" db="EMBL/GenBank/DDBJ databases">
        <title>Genome sequence of Tistrella mobilis MCCC 1A02139.</title>
        <authorList>
            <person name="Lu L."/>
            <person name="Lai Q."/>
            <person name="Shao Z."/>
            <person name="Qian P."/>
        </authorList>
    </citation>
    <scope>NUCLEOTIDE SEQUENCE [LARGE SCALE GENOMIC DNA]</scope>
    <source>
        <strain evidence="2 3">MCCC 1A02139</strain>
    </source>
</reference>
<protein>
    <submittedName>
        <fullName evidence="2">Methyltransferase type 11</fullName>
    </submittedName>
</protein>
<name>A0A162JLW9_9PROT</name>
<dbReference type="SUPFAM" id="SSF53335">
    <property type="entry name" value="S-adenosyl-L-methionine-dependent methyltransferases"/>
    <property type="match status" value="1"/>
</dbReference>
<comment type="caution">
    <text evidence="2">The sequence shown here is derived from an EMBL/GenBank/DDBJ whole genome shotgun (WGS) entry which is preliminary data.</text>
</comment>
<dbReference type="RefSeq" id="WP_014743667.1">
    <property type="nucleotide sequence ID" value="NZ_CP121013.1"/>
</dbReference>
<evidence type="ECO:0000259" key="1">
    <source>
        <dbReference type="Pfam" id="PF08241"/>
    </source>
</evidence>
<accession>A0A162JLW9</accession>
<evidence type="ECO:0000313" key="2">
    <source>
        <dbReference type="EMBL" id="KYO49456.1"/>
    </source>
</evidence>
<dbReference type="Pfam" id="PF08241">
    <property type="entry name" value="Methyltransf_11"/>
    <property type="match status" value="1"/>
</dbReference>
<dbReference type="InterPro" id="IPR013216">
    <property type="entry name" value="Methyltransf_11"/>
</dbReference>
<dbReference type="AlphaFoldDB" id="A0A162JLW9"/>
<dbReference type="EMBL" id="LPZR01000227">
    <property type="protein sequence ID" value="KYO49456.1"/>
    <property type="molecule type" value="Genomic_DNA"/>
</dbReference>
<dbReference type="GO" id="GO:0008757">
    <property type="term" value="F:S-adenosylmethionine-dependent methyltransferase activity"/>
    <property type="evidence" value="ECO:0007669"/>
    <property type="project" value="InterPro"/>
</dbReference>
<dbReference type="OMA" id="WARMEHT"/>
<dbReference type="Gene3D" id="3.40.50.150">
    <property type="entry name" value="Vaccinia Virus protein VP39"/>
    <property type="match status" value="1"/>
</dbReference>
<keyword evidence="2" id="KW-0808">Transferase</keyword>
<dbReference type="OrthoDB" id="9800231at2"/>
<feature type="domain" description="Methyltransferase type 11" evidence="1">
    <location>
        <begin position="83"/>
        <end position="131"/>
    </location>
</feature>
<dbReference type="GeneID" id="97239965"/>
<dbReference type="Proteomes" id="UP000075787">
    <property type="component" value="Unassembled WGS sequence"/>
</dbReference>
<dbReference type="GO" id="GO:0032259">
    <property type="term" value="P:methylation"/>
    <property type="evidence" value="ECO:0007669"/>
    <property type="project" value="UniProtKB-KW"/>
</dbReference>
<sequence length="258" mass="28759">MWHDIIDLRNFYQSRGGRIAQRLLRREVRRIWPRIGPAETLLGLGYATPFLRPFLGEAGRVIAAMPAPQGGHVWPHEGPNLVTLVEEAELPYPDQSIDRLLMVHALEFAPAAQTLLRECWRVLRPSGRLVVVVPNRRGIWARVDRTPFGHGHPFSTGQLTRLLRNAMFVTGAPETALFAPPAERGLFLRLAGPIEHFGRRWLPAVGGVVVIEAQKQVYAATPPGGRRAPARLAVRSRARGAWAPARTATLSDRRDREG</sequence>
<evidence type="ECO:0000313" key="3">
    <source>
        <dbReference type="Proteomes" id="UP000075787"/>
    </source>
</evidence>
<organism evidence="2 3">
    <name type="scientific">Tistrella mobilis</name>
    <dbReference type="NCBI Taxonomy" id="171437"/>
    <lineage>
        <taxon>Bacteria</taxon>
        <taxon>Pseudomonadati</taxon>
        <taxon>Pseudomonadota</taxon>
        <taxon>Alphaproteobacteria</taxon>
        <taxon>Geminicoccales</taxon>
        <taxon>Geminicoccaceae</taxon>
        <taxon>Tistrella</taxon>
    </lineage>
</organism>
<dbReference type="InterPro" id="IPR029063">
    <property type="entry name" value="SAM-dependent_MTases_sf"/>
</dbReference>
<proteinExistence type="predicted"/>
<keyword evidence="2" id="KW-0489">Methyltransferase</keyword>